<organism evidence="6">
    <name type="scientific">uncultured bacterium</name>
    <name type="common">gcode 4</name>
    <dbReference type="NCBI Taxonomy" id="1234023"/>
    <lineage>
        <taxon>Bacteria</taxon>
        <taxon>environmental samples</taxon>
    </lineage>
</organism>
<keyword evidence="2 5" id="KW-0227">DNA damage</keyword>
<protein>
    <recommendedName>
        <fullName evidence="5">Putative 3-methyladenine DNA glycosylase</fullName>
        <ecNumber evidence="5">3.2.2.-</ecNumber>
    </recommendedName>
</protein>
<dbReference type="CDD" id="cd00540">
    <property type="entry name" value="AAG"/>
    <property type="match status" value="1"/>
</dbReference>
<name>K2AEI7_9BACT</name>
<dbReference type="InterPro" id="IPR011034">
    <property type="entry name" value="Formyl_transferase-like_C_sf"/>
</dbReference>
<evidence type="ECO:0000256" key="4">
    <source>
        <dbReference type="ARBA" id="ARBA00023204"/>
    </source>
</evidence>
<reference evidence="6" key="1">
    <citation type="journal article" date="2012" name="Science">
        <title>Fermentation, hydrogen, and sulfur metabolism in multiple uncultivated bacterial phyla.</title>
        <authorList>
            <person name="Wrighton K.C."/>
            <person name="Thomas B.C."/>
            <person name="Sharon I."/>
            <person name="Miller C.S."/>
            <person name="Castelle C.J."/>
            <person name="VerBerkmoes N.C."/>
            <person name="Wilkins M.J."/>
            <person name="Hettich R.L."/>
            <person name="Lipton M.S."/>
            <person name="Williams K.H."/>
            <person name="Long P.E."/>
            <person name="Banfield J.F."/>
        </authorList>
    </citation>
    <scope>NUCLEOTIDE SEQUENCE [LARGE SCALE GENOMIC DNA]</scope>
</reference>
<evidence type="ECO:0000256" key="1">
    <source>
        <dbReference type="ARBA" id="ARBA00009232"/>
    </source>
</evidence>
<dbReference type="Gene3D" id="3.10.300.10">
    <property type="entry name" value="Methylpurine-DNA glycosylase (MPG)"/>
    <property type="match status" value="1"/>
</dbReference>
<keyword evidence="4 5" id="KW-0234">DNA repair</keyword>
<evidence type="ECO:0000256" key="3">
    <source>
        <dbReference type="ARBA" id="ARBA00022801"/>
    </source>
</evidence>
<dbReference type="NCBIfam" id="TIGR00567">
    <property type="entry name" value="3mg"/>
    <property type="match status" value="1"/>
</dbReference>
<evidence type="ECO:0000313" key="6">
    <source>
        <dbReference type="EMBL" id="EKD66470.1"/>
    </source>
</evidence>
<evidence type="ECO:0000256" key="2">
    <source>
        <dbReference type="ARBA" id="ARBA00022763"/>
    </source>
</evidence>
<dbReference type="InterPro" id="IPR003180">
    <property type="entry name" value="MPG"/>
</dbReference>
<dbReference type="SUPFAM" id="SSF50486">
    <property type="entry name" value="FMT C-terminal domain-like"/>
    <property type="match status" value="1"/>
</dbReference>
<dbReference type="GO" id="GO:0003905">
    <property type="term" value="F:alkylbase DNA N-glycosylase activity"/>
    <property type="evidence" value="ECO:0007669"/>
    <property type="project" value="InterPro"/>
</dbReference>
<dbReference type="InterPro" id="IPR036995">
    <property type="entry name" value="MPG_sf"/>
</dbReference>
<evidence type="ECO:0000256" key="5">
    <source>
        <dbReference type="HAMAP-Rule" id="MF_00527"/>
    </source>
</evidence>
<dbReference type="PANTHER" id="PTHR10429">
    <property type="entry name" value="DNA-3-METHYLADENINE GLYCOSYLASE"/>
    <property type="match status" value="1"/>
</dbReference>
<keyword evidence="3 5" id="KW-0378">Hydrolase</keyword>
<dbReference type="PANTHER" id="PTHR10429:SF0">
    <property type="entry name" value="DNA-3-METHYLADENINE GLYCOSYLASE"/>
    <property type="match status" value="1"/>
</dbReference>
<sequence length="185" mass="22262">MILNSDFFNRDSLIVWKELLWKKFNFIDSSWYKFSGIINEVEVYKWPEDEASHAYTGKTPRNKVMFETFWHIYVYFVYGMYNCLNFTTEKTWTPGAILIRSIIPIDGIEKMLQNRKTKNLSNLTNWPAKLCQALGIDKSLYWKKLCAENKIFIEDINYKIKTPILEWPRIGISKAQDKNWRFWFK</sequence>
<dbReference type="EMBL" id="AMFJ01021624">
    <property type="protein sequence ID" value="EKD66470.1"/>
    <property type="molecule type" value="Genomic_DNA"/>
</dbReference>
<dbReference type="GO" id="GO:0003677">
    <property type="term" value="F:DNA binding"/>
    <property type="evidence" value="ECO:0007669"/>
    <property type="project" value="InterPro"/>
</dbReference>
<proteinExistence type="inferred from homology"/>
<dbReference type="HAMAP" id="MF_00527">
    <property type="entry name" value="3MGH"/>
    <property type="match status" value="1"/>
</dbReference>
<gene>
    <name evidence="6" type="ORF">ACD_49C00038G0004</name>
</gene>
<comment type="similarity">
    <text evidence="1 5">Belongs to the DNA glycosylase MPG family.</text>
</comment>
<comment type="caution">
    <text evidence="6">The sequence shown here is derived from an EMBL/GenBank/DDBJ whole genome shotgun (WGS) entry which is preliminary data.</text>
</comment>
<accession>K2AEI7</accession>
<dbReference type="Pfam" id="PF02245">
    <property type="entry name" value="Pur_DNA_glyco"/>
    <property type="match status" value="1"/>
</dbReference>
<dbReference type="EC" id="3.2.2.-" evidence="5"/>
<dbReference type="GO" id="GO:0006284">
    <property type="term" value="P:base-excision repair"/>
    <property type="evidence" value="ECO:0007669"/>
    <property type="project" value="InterPro"/>
</dbReference>
<dbReference type="AlphaFoldDB" id="K2AEI7"/>